<name>A0A1X1EXV1_PANCY</name>
<feature type="transmembrane region" description="Helical" evidence="1">
    <location>
        <begin position="85"/>
        <end position="103"/>
    </location>
</feature>
<keyword evidence="3" id="KW-1185">Reference proteome</keyword>
<keyword evidence="1" id="KW-1133">Transmembrane helix</keyword>
<reference evidence="2 3" key="1">
    <citation type="journal article" date="2017" name="Antonie Van Leeuwenhoek">
        <title>Phylogenomic resolution of the bacterial genus Pantoea and its relationship with Erwinia and Tatumella.</title>
        <authorList>
            <person name="Palmer M."/>
            <person name="Steenkamp E.T."/>
            <person name="Coetzee M.P."/>
            <person name="Chan W.Y."/>
            <person name="van Zyl E."/>
            <person name="De Maayer P."/>
            <person name="Coutinho T.A."/>
            <person name="Blom J."/>
            <person name="Smits T.H."/>
            <person name="Duffy B."/>
            <person name="Venter S.N."/>
        </authorList>
    </citation>
    <scope>NUCLEOTIDE SEQUENCE [LARGE SCALE GENOMIC DNA]</scope>
    <source>
        <strain evidence="2 3">LMG 2657</strain>
    </source>
</reference>
<dbReference type="AlphaFoldDB" id="A0A1X1EXV1"/>
<sequence length="210" mass="23549">MDPLTELPEPARRYLQALQYELRFEQKYAEDICLEISEHFYEAVECSSEAPEQAAQRLTQRFGSPQNLAAEFAVVLITRKLRNTLFINLAIIVAILLAVLTCLTDRHGGPAVITAVLSGCVTWAGLLAIQRNELEGIRLYHWLCTPIIACQTTSCALLLALLWNLFNSPGSTLYYHAFAAVAALLLALRMVHLKLRSRSMCALWKRAAHH</sequence>
<evidence type="ECO:0000313" key="3">
    <source>
        <dbReference type="Proteomes" id="UP000193749"/>
    </source>
</evidence>
<accession>A0A1X1EXV1</accession>
<dbReference type="OrthoDB" id="6534491at2"/>
<comment type="caution">
    <text evidence="2">The sequence shown here is derived from an EMBL/GenBank/DDBJ whole genome shotgun (WGS) entry which is preliminary data.</text>
</comment>
<protein>
    <submittedName>
        <fullName evidence="2">Uncharacterized protein</fullName>
    </submittedName>
</protein>
<keyword evidence="1" id="KW-0472">Membrane</keyword>
<proteinExistence type="predicted"/>
<keyword evidence="1" id="KW-0812">Transmembrane</keyword>
<feature type="transmembrane region" description="Helical" evidence="1">
    <location>
        <begin position="172"/>
        <end position="191"/>
    </location>
</feature>
<dbReference type="STRING" id="55209.HA50_16530"/>
<dbReference type="Proteomes" id="UP000193749">
    <property type="component" value="Unassembled WGS sequence"/>
</dbReference>
<gene>
    <name evidence="2" type="ORF">HA50_16530</name>
</gene>
<organism evidence="2 3">
    <name type="scientific">Pantoea cypripedii</name>
    <name type="common">Pectobacterium cypripedii</name>
    <name type="synonym">Erwinia cypripedii</name>
    <dbReference type="NCBI Taxonomy" id="55209"/>
    <lineage>
        <taxon>Bacteria</taxon>
        <taxon>Pseudomonadati</taxon>
        <taxon>Pseudomonadota</taxon>
        <taxon>Gammaproteobacteria</taxon>
        <taxon>Enterobacterales</taxon>
        <taxon>Erwiniaceae</taxon>
        <taxon>Pantoea</taxon>
    </lineage>
</organism>
<evidence type="ECO:0000256" key="1">
    <source>
        <dbReference type="SAM" id="Phobius"/>
    </source>
</evidence>
<feature type="transmembrane region" description="Helical" evidence="1">
    <location>
        <begin position="109"/>
        <end position="129"/>
    </location>
</feature>
<evidence type="ECO:0000313" key="2">
    <source>
        <dbReference type="EMBL" id="ORM94860.1"/>
    </source>
</evidence>
<dbReference type="RefSeq" id="WP_084876683.1">
    <property type="nucleotide sequence ID" value="NZ_JAGGMY010000001.1"/>
</dbReference>
<dbReference type="EMBL" id="MLJI01000001">
    <property type="protein sequence ID" value="ORM94860.1"/>
    <property type="molecule type" value="Genomic_DNA"/>
</dbReference>
<feature type="transmembrane region" description="Helical" evidence="1">
    <location>
        <begin position="141"/>
        <end position="166"/>
    </location>
</feature>